<accession>A0A1J9UN61</accession>
<name>A0A1J9UN61_9BACI</name>
<dbReference type="RefSeq" id="WP_071719521.1">
    <property type="nucleotide sequence ID" value="NZ_CBCSHB010000019.1"/>
</dbReference>
<reference evidence="1 2" key="1">
    <citation type="submission" date="2016-06" db="EMBL/GenBank/DDBJ databases">
        <title>First insights into the genetic diversity and population structure of in the Bacillus cereus group bacteria from diverse marine environments.</title>
        <authorList>
            <person name="Liu Y."/>
            <person name="Lai Q."/>
            <person name="Shao Z."/>
        </authorList>
    </citation>
    <scope>NUCLEOTIDE SEQUENCE [LARGE SCALE GENOMIC DNA]</scope>
    <source>
        <strain evidence="1 2">NH24A2</strain>
    </source>
</reference>
<proteinExistence type="predicted"/>
<evidence type="ECO:0000313" key="2">
    <source>
        <dbReference type="Proteomes" id="UP000182788"/>
    </source>
</evidence>
<comment type="caution">
    <text evidence="1">The sequence shown here is derived from an EMBL/GenBank/DDBJ whole genome shotgun (WGS) entry which is preliminary data.</text>
</comment>
<sequence>MESVKQVALTCITHDPSGGLLPTIKELKEELLNLNYDQKYITISNVTPREIVKELEECNFHINIVEKSGVGNARRDSLGFVGNYDHDYYHYCDFDRLLTWIIEYPEEHNAFIQNIVDVDYLIIGRTEAAFHTHPEEWQVTETVSNKIMSLQLGKEVDITAGSCVLSKRAIDYIIKHSKCRMTDGEWPMIINTFTDFNIDYVAVDGLKYVNKLNQDNIIDPIKSWSIRLELSYIISQSILELTKTS</sequence>
<dbReference type="EMBL" id="MAOI01000079">
    <property type="protein sequence ID" value="OJD78202.1"/>
    <property type="molecule type" value="Genomic_DNA"/>
</dbReference>
<evidence type="ECO:0008006" key="3">
    <source>
        <dbReference type="Google" id="ProtNLM"/>
    </source>
</evidence>
<evidence type="ECO:0000313" key="1">
    <source>
        <dbReference type="EMBL" id="OJD78202.1"/>
    </source>
</evidence>
<dbReference type="Proteomes" id="UP000182788">
    <property type="component" value="Unassembled WGS sequence"/>
</dbReference>
<dbReference type="GeneID" id="87593401"/>
<protein>
    <recommendedName>
        <fullName evidence="3">Glycosyltransferase</fullName>
    </recommendedName>
</protein>
<dbReference type="AlphaFoldDB" id="A0A1J9UN61"/>
<organism evidence="1 2">
    <name type="scientific">Bacillus paramycoides</name>
    <dbReference type="NCBI Taxonomy" id="2026194"/>
    <lineage>
        <taxon>Bacteria</taxon>
        <taxon>Bacillati</taxon>
        <taxon>Bacillota</taxon>
        <taxon>Bacilli</taxon>
        <taxon>Bacillales</taxon>
        <taxon>Bacillaceae</taxon>
        <taxon>Bacillus</taxon>
        <taxon>Bacillus cereus group</taxon>
    </lineage>
</organism>
<gene>
    <name evidence="1" type="ORF">BAU28_02990</name>
</gene>